<dbReference type="PANTHER" id="PTHR24148:SF64">
    <property type="entry name" value="HETEROKARYON INCOMPATIBILITY DOMAIN-CONTAINING PROTEIN"/>
    <property type="match status" value="1"/>
</dbReference>
<accession>A0AAJ0CER3</accession>
<reference evidence="3" key="1">
    <citation type="submission" date="2023-06" db="EMBL/GenBank/DDBJ databases">
        <title>Conoideocrella luteorostrata (Hypocreales: Clavicipitaceae), a potential biocontrol fungus for elongate hemlock scale in United States Christmas tree production areas.</title>
        <authorList>
            <person name="Barrett H."/>
            <person name="Lovett B."/>
            <person name="Macias A.M."/>
            <person name="Stajich J.E."/>
            <person name="Kasson M.T."/>
        </authorList>
    </citation>
    <scope>NUCLEOTIDE SEQUENCE</scope>
    <source>
        <strain evidence="3">ARSEF 14590</strain>
    </source>
</reference>
<evidence type="ECO:0000259" key="2">
    <source>
        <dbReference type="Pfam" id="PF06985"/>
    </source>
</evidence>
<feature type="domain" description="Heterokaryon incompatibility" evidence="2">
    <location>
        <begin position="85"/>
        <end position="237"/>
    </location>
</feature>
<dbReference type="InterPro" id="IPR010730">
    <property type="entry name" value="HET"/>
</dbReference>
<organism evidence="3 4">
    <name type="scientific">Conoideocrella luteorostrata</name>
    <dbReference type="NCBI Taxonomy" id="1105319"/>
    <lineage>
        <taxon>Eukaryota</taxon>
        <taxon>Fungi</taxon>
        <taxon>Dikarya</taxon>
        <taxon>Ascomycota</taxon>
        <taxon>Pezizomycotina</taxon>
        <taxon>Sordariomycetes</taxon>
        <taxon>Hypocreomycetidae</taxon>
        <taxon>Hypocreales</taxon>
        <taxon>Clavicipitaceae</taxon>
        <taxon>Conoideocrella</taxon>
    </lineage>
</organism>
<dbReference type="Proteomes" id="UP001251528">
    <property type="component" value="Unassembled WGS sequence"/>
</dbReference>
<keyword evidence="4" id="KW-1185">Reference proteome</keyword>
<name>A0AAJ0CER3_9HYPO</name>
<dbReference type="Pfam" id="PF06985">
    <property type="entry name" value="HET"/>
    <property type="match status" value="1"/>
</dbReference>
<dbReference type="EMBL" id="JASWJB010000427">
    <property type="protein sequence ID" value="KAK2590523.1"/>
    <property type="molecule type" value="Genomic_DNA"/>
</dbReference>
<protein>
    <recommendedName>
        <fullName evidence="2">Heterokaryon incompatibility domain-containing protein</fullName>
    </recommendedName>
</protein>
<dbReference type="InterPro" id="IPR052895">
    <property type="entry name" value="HetReg/Transcr_Mod"/>
</dbReference>
<sequence length="639" mass="72707">MRSRSYAYKKSPKPNQVSKGCPRSLHHTMHADMPDLLFSFFRGKHQYSALPPGSVFRYFILKPGRGNDKLECSLRSDSLDNPPAYEAVSYVWGSPVRNQTILCDGRVLKITQSLSNVLKRLRLETEPRSLWADSICINQEDVKEKGNQVGLMARIYCSGKQALICLGDDDKGHAKAAAGLIQDINTRILNTCKKNDGPWALFPYLGQDDAAFSDTRWESIAVLCQCAWFCRGWVVQEAALAPKSLIMWGQCEINWAELMRVDAWANFRAPSCTQAYDVGTCGLHTHNYFFRNQNEARFFWEDEDSPVVRALNTLESARDLELTDPRDRIYAFLGLMSTHDDASDTALRLQPNYDQNFLDVYNDFAVEYIHKKRSVELLDYVQHNQETLDANLPSWIPRWDLRRRSKLFLPFWKALTDRDFFTHRPYITDATLSVRAVILDPIIYVSEMFSSDVTLDDIANVWKAVVQTSAATPYPPLGRLHAFIETLHGNPLLISAEGARRSQAAFLLQLHQRTGAEEAIDTQYWKTIAEGGDKTSYHSICRLSLDGKRMFLTRRGYFGHADFVSLDDQCGTIFGCKMPCVLRSAGRKKLYQLLGGAYIAGATPQIIREEFRGFELLGRAESKDWAADRTLYEDDITLC</sequence>
<proteinExistence type="predicted"/>
<feature type="region of interest" description="Disordered" evidence="1">
    <location>
        <begin position="1"/>
        <end position="25"/>
    </location>
</feature>
<dbReference type="AlphaFoldDB" id="A0AAJ0CER3"/>
<evidence type="ECO:0000313" key="3">
    <source>
        <dbReference type="EMBL" id="KAK2590523.1"/>
    </source>
</evidence>
<evidence type="ECO:0000313" key="4">
    <source>
        <dbReference type="Proteomes" id="UP001251528"/>
    </source>
</evidence>
<evidence type="ECO:0000256" key="1">
    <source>
        <dbReference type="SAM" id="MobiDB-lite"/>
    </source>
</evidence>
<comment type="caution">
    <text evidence="3">The sequence shown here is derived from an EMBL/GenBank/DDBJ whole genome shotgun (WGS) entry which is preliminary data.</text>
</comment>
<dbReference type="PANTHER" id="PTHR24148">
    <property type="entry name" value="ANKYRIN REPEAT DOMAIN-CONTAINING PROTEIN 39 HOMOLOG-RELATED"/>
    <property type="match status" value="1"/>
</dbReference>
<gene>
    <name evidence="3" type="ORF">QQS21_011790</name>
</gene>